<evidence type="ECO:0000259" key="4">
    <source>
        <dbReference type="SMART" id="SM00931"/>
    </source>
</evidence>
<feature type="coiled-coil region" evidence="2">
    <location>
        <begin position="227"/>
        <end position="354"/>
    </location>
</feature>
<dbReference type="Gene3D" id="1.10.287.4070">
    <property type="match status" value="1"/>
</dbReference>
<dbReference type="GO" id="GO:0031428">
    <property type="term" value="C:box C/D methylation guide snoRNP complex"/>
    <property type="evidence" value="ECO:0007669"/>
    <property type="project" value="InterPro"/>
</dbReference>
<protein>
    <submittedName>
        <fullName evidence="5">Nop58 protein</fullName>
    </submittedName>
</protein>
<feature type="domain" description="NOSIC" evidence="4">
    <location>
        <begin position="74"/>
        <end position="126"/>
    </location>
</feature>
<dbReference type="PANTHER" id="PTHR10894:SF1">
    <property type="entry name" value="NUCLEOLAR PROTEIN 58"/>
    <property type="match status" value="1"/>
</dbReference>
<gene>
    <name evidence="5" type="primary">nop58</name>
    <name evidence="5" type="ORF">SNEC2469_LOCUS23402</name>
</gene>
<dbReference type="AlphaFoldDB" id="A0A812YT99"/>
<evidence type="ECO:0000256" key="1">
    <source>
        <dbReference type="ARBA" id="ARBA00009211"/>
    </source>
</evidence>
<dbReference type="InterPro" id="IPR036070">
    <property type="entry name" value="Nop_dom_sf"/>
</dbReference>
<dbReference type="SMART" id="SM00931">
    <property type="entry name" value="NOSIC"/>
    <property type="match status" value="1"/>
</dbReference>
<dbReference type="GO" id="GO:0030515">
    <property type="term" value="F:snoRNA binding"/>
    <property type="evidence" value="ECO:0007669"/>
    <property type="project" value="InterPro"/>
</dbReference>
<keyword evidence="6" id="KW-1185">Reference proteome</keyword>
<dbReference type="GO" id="GO:0032040">
    <property type="term" value="C:small-subunit processome"/>
    <property type="evidence" value="ECO:0007669"/>
    <property type="project" value="InterPro"/>
</dbReference>
<comment type="caution">
    <text evidence="5">The sequence shown here is derived from an EMBL/GenBank/DDBJ whole genome shotgun (WGS) entry which is preliminary data.</text>
</comment>
<keyword evidence="2" id="KW-0175">Coiled coil</keyword>
<accession>A0A812YT99</accession>
<evidence type="ECO:0000256" key="2">
    <source>
        <dbReference type="SAM" id="Coils"/>
    </source>
</evidence>
<dbReference type="InterPro" id="IPR002687">
    <property type="entry name" value="Nop_dom"/>
</dbReference>
<feature type="region of interest" description="Disordered" evidence="3">
    <location>
        <begin position="396"/>
        <end position="437"/>
    </location>
</feature>
<dbReference type="Proteomes" id="UP000601435">
    <property type="component" value="Unassembled WGS sequence"/>
</dbReference>
<name>A0A812YT99_9DINO</name>
<dbReference type="Pfam" id="PF01798">
    <property type="entry name" value="Nop"/>
    <property type="match status" value="1"/>
</dbReference>
<feature type="compositionally biased region" description="Basic and acidic residues" evidence="3">
    <location>
        <begin position="426"/>
        <end position="437"/>
    </location>
</feature>
<organism evidence="5 6">
    <name type="scientific">Symbiodinium necroappetens</name>
    <dbReference type="NCBI Taxonomy" id="1628268"/>
    <lineage>
        <taxon>Eukaryota</taxon>
        <taxon>Sar</taxon>
        <taxon>Alveolata</taxon>
        <taxon>Dinophyceae</taxon>
        <taxon>Suessiales</taxon>
        <taxon>Symbiodiniaceae</taxon>
        <taxon>Symbiodinium</taxon>
    </lineage>
</organism>
<feature type="non-terminal residue" evidence="5">
    <location>
        <position position="437"/>
    </location>
</feature>
<evidence type="ECO:0000313" key="5">
    <source>
        <dbReference type="EMBL" id="CAE7795119.1"/>
    </source>
</evidence>
<evidence type="ECO:0000256" key="3">
    <source>
        <dbReference type="SAM" id="MobiDB-lite"/>
    </source>
</evidence>
<evidence type="ECO:0000313" key="6">
    <source>
        <dbReference type="Proteomes" id="UP000601435"/>
    </source>
</evidence>
<feature type="compositionally biased region" description="Low complexity" evidence="3">
    <location>
        <begin position="416"/>
        <end position="425"/>
    </location>
</feature>
<dbReference type="SUPFAM" id="SSF89124">
    <property type="entry name" value="Nop domain"/>
    <property type="match status" value="1"/>
</dbReference>
<comment type="similarity">
    <text evidence="1">Belongs to the NOP5/NOP56 family.</text>
</comment>
<proteinExistence type="inferred from homology"/>
<dbReference type="OrthoDB" id="6780543at2759"/>
<dbReference type="InterPro" id="IPR045056">
    <property type="entry name" value="Nop56/Nop58"/>
</dbReference>
<reference evidence="5" key="1">
    <citation type="submission" date="2021-02" db="EMBL/GenBank/DDBJ databases">
        <authorList>
            <person name="Dougan E. K."/>
            <person name="Rhodes N."/>
            <person name="Thang M."/>
            <person name="Chan C."/>
        </authorList>
    </citation>
    <scope>NUCLEOTIDE SEQUENCE</scope>
</reference>
<dbReference type="PANTHER" id="PTHR10894">
    <property type="entry name" value="NUCLEOLAR PROTEIN 5 NUCLEOLAR PROTEIN NOP5 NOP58"/>
    <property type="match status" value="1"/>
</dbReference>
<dbReference type="InterPro" id="IPR012976">
    <property type="entry name" value="NOSIC"/>
</dbReference>
<dbReference type="EMBL" id="CAJNJA010043593">
    <property type="protein sequence ID" value="CAE7795119.1"/>
    <property type="molecule type" value="Genomic_DNA"/>
</dbReference>
<sequence length="437" mass="49971">VLDKSLGVNINKKLGLEVSVLSENLKEIMRGVRLHLTELIEGLDEQEVKAMSLGLAHTLSRFKLKFSPDKVDTMIIQAVGLLDDLDKELNNFAMRLREWYGWHFPEMGKIVTENLAYAKVVRLMGLKTRAKDTDLSEIGVPDEIAAEVRSAAETSMVHVCLPLVQTGELSDERSVMERAPPAEPDHQNGEVADIAVHLAPPDDLEQGPAEDSMSAWRSRHRQCMEILVRQECGREHCEEQLEELKVKLREETQRRIEAEAKVTRLLDIIHSITRGTRVEQLDLEVARLSVRSQVLKENAEKHEEQMRAMVEEKNELKRRYDELRTHSERLQEEKTSLKQKCDDQDEQLEKLHLERLTEGLKEMLRLKGMEEEEWMQETATGSSRAEDCQRPADCTLRRGSLRAPDAHAVLEESAEESSVLSSEEASNAKDQDFRLTR</sequence>